<dbReference type="AlphaFoldDB" id="A0A1D8TVC6"/>
<dbReference type="RefSeq" id="WP_070393923.1">
    <property type="nucleotide sequence ID" value="NZ_CP017599.1"/>
</dbReference>
<name>A0A1D8TVC6_9CYAN</name>
<dbReference type="OrthoDB" id="516702at2"/>
<evidence type="ECO:0000313" key="2">
    <source>
        <dbReference type="Proteomes" id="UP000177870"/>
    </source>
</evidence>
<dbReference type="Proteomes" id="UP000177870">
    <property type="component" value="Chromosome"/>
</dbReference>
<reference evidence="2" key="1">
    <citation type="submission" date="2016-10" db="EMBL/GenBank/DDBJ databases">
        <title>Comparative genomics uncovers the prolific and rare metabolic potential of the cyanobacterial genus Moorea.</title>
        <authorList>
            <person name="Leao T."/>
            <person name="Castelao G."/>
            <person name="Korobeynikov A."/>
            <person name="Monroe E.A."/>
            <person name="Podell S."/>
            <person name="Glukhov E."/>
            <person name="Allen E."/>
            <person name="Gerwick W.H."/>
            <person name="Gerwick L."/>
        </authorList>
    </citation>
    <scope>NUCLEOTIDE SEQUENCE [LARGE SCALE GENOMIC DNA]</scope>
    <source>
        <strain evidence="2">PAL-8-15-08-1</strain>
    </source>
</reference>
<sequence>MSTEFNPNLKKYPVEHTLKGSRKAVIYSMHTLYVFGYAEICEWSPMEPTEVPGEVKTTMMKYWLLP</sequence>
<protein>
    <submittedName>
        <fullName evidence="1">Uncharacterized protein</fullName>
    </submittedName>
</protein>
<organism evidence="1 2">
    <name type="scientific">Moorena producens PAL-8-15-08-1</name>
    <dbReference type="NCBI Taxonomy" id="1458985"/>
    <lineage>
        <taxon>Bacteria</taxon>
        <taxon>Bacillati</taxon>
        <taxon>Cyanobacteriota</taxon>
        <taxon>Cyanophyceae</taxon>
        <taxon>Coleofasciculales</taxon>
        <taxon>Coleofasciculaceae</taxon>
        <taxon>Moorena</taxon>
    </lineage>
</organism>
<dbReference type="EMBL" id="CP017599">
    <property type="protein sequence ID" value="AOX01485.1"/>
    <property type="molecule type" value="Genomic_DNA"/>
</dbReference>
<dbReference type="KEGG" id="mpro:BJP34_20365"/>
<proteinExistence type="predicted"/>
<gene>
    <name evidence="1" type="ORF">BJP34_20365</name>
</gene>
<evidence type="ECO:0000313" key="1">
    <source>
        <dbReference type="EMBL" id="AOX01485.1"/>
    </source>
</evidence>
<accession>A0A1D8TVC6</accession>